<feature type="transmembrane region" description="Helical" evidence="2">
    <location>
        <begin position="6"/>
        <end position="30"/>
    </location>
</feature>
<reference evidence="3" key="1">
    <citation type="journal article" date="2021" name="Proc. Natl. Acad. Sci. U.S.A.">
        <title>A Catalog of Tens of Thousands of Viruses from Human Metagenomes Reveals Hidden Associations with Chronic Diseases.</title>
        <authorList>
            <person name="Tisza M.J."/>
            <person name="Buck C.B."/>
        </authorList>
    </citation>
    <scope>NUCLEOTIDE SEQUENCE</scope>
    <source>
        <strain evidence="3">CtoNj20</strain>
    </source>
</reference>
<keyword evidence="2" id="KW-0812">Transmembrane</keyword>
<organism evidence="3">
    <name type="scientific">Siphoviridae sp. ctoNj20</name>
    <dbReference type="NCBI Taxonomy" id="2826085"/>
    <lineage>
        <taxon>Viruses</taxon>
        <taxon>Duplodnaviria</taxon>
        <taxon>Heunggongvirae</taxon>
        <taxon>Uroviricota</taxon>
        <taxon>Caudoviricetes</taxon>
    </lineage>
</organism>
<evidence type="ECO:0000256" key="1">
    <source>
        <dbReference type="SAM" id="MobiDB-lite"/>
    </source>
</evidence>
<proteinExistence type="predicted"/>
<feature type="compositionally biased region" description="Basic and acidic residues" evidence="1">
    <location>
        <begin position="271"/>
        <end position="280"/>
    </location>
</feature>
<feature type="region of interest" description="Disordered" evidence="1">
    <location>
        <begin position="266"/>
        <end position="285"/>
    </location>
</feature>
<accession>A0A8D9PDU5</accession>
<keyword evidence="2" id="KW-1133">Transmembrane helix</keyword>
<evidence type="ECO:0000313" key="3">
    <source>
        <dbReference type="EMBL" id="DAD55442.1"/>
    </source>
</evidence>
<keyword evidence="2" id="KW-0472">Membrane</keyword>
<name>A0A8D9PDU5_9CAUD</name>
<protein>
    <submittedName>
        <fullName evidence="3">Uncharacterized protein</fullName>
    </submittedName>
</protein>
<sequence>MFIINLHLYLITSFSLLFKMIVLTHLELFLELLDDFILIQSTIHIRLADSLVVAHRATKITGRRISRVIIHDTLMTRTACTEKCMHEVTKVILRILTKSALVLEVTEKLLYLVDVDAPEFHGRLSLGKMLFVVVLHIQHQRVCVYSRLLVHPHKGRITKVFAGLVFESIDFIFLRVEHNHVDGAADVHFRINDLSGIQISRNKIEMMFDIQHLISVQIIREYIFIVPRNHRQKSHLTIRRHAIAYELHSLFKRRTHVHHMKRLVEDGTQSEMRRSNDRSQMKPIAAGQKPLPSTALIRFDLAYINLHW</sequence>
<dbReference type="EMBL" id="BK014724">
    <property type="protein sequence ID" value="DAD55442.1"/>
    <property type="molecule type" value="Genomic_DNA"/>
</dbReference>
<evidence type="ECO:0000256" key="2">
    <source>
        <dbReference type="SAM" id="Phobius"/>
    </source>
</evidence>